<organism evidence="3 4">
    <name type="scientific">Actibacterium naphthalenivorans</name>
    <dbReference type="NCBI Taxonomy" id="1614693"/>
    <lineage>
        <taxon>Bacteria</taxon>
        <taxon>Pseudomonadati</taxon>
        <taxon>Pseudomonadota</taxon>
        <taxon>Alphaproteobacteria</taxon>
        <taxon>Rhodobacterales</taxon>
        <taxon>Roseobacteraceae</taxon>
        <taxon>Actibacterium</taxon>
    </lineage>
</organism>
<dbReference type="Pfam" id="PF00866">
    <property type="entry name" value="Ring_hydroxyl_B"/>
    <property type="match status" value="1"/>
</dbReference>
<dbReference type="NCBIfam" id="NF007479">
    <property type="entry name" value="PRK10069.1"/>
    <property type="match status" value="1"/>
</dbReference>
<dbReference type="InterPro" id="IPR032710">
    <property type="entry name" value="NTF2-like_dom_sf"/>
</dbReference>
<sequence length="185" mass="21948">MLDFLDISKPFDRLDNPVTLEIERAIIRWVHAEARLLDAERYQEWLDGFIDPEIHYWMPDMETRRRDDPRGTFKYGESAYFDDNWRELEIRVKRYNEPSAWADNPATRHVHLISNIEVNATDDPALFAVCSAFTNVRNRNEADQDIIHGRREDVLRAVDGGYRLLRRRVLIVQNVLLSKNLNTFF</sequence>
<comment type="similarity">
    <text evidence="1">Belongs to the bacterial ring-hydroxylating dioxygenase beta subunit family.</text>
</comment>
<evidence type="ECO:0000256" key="1">
    <source>
        <dbReference type="ARBA" id="ARBA00009570"/>
    </source>
</evidence>
<dbReference type="InterPro" id="IPR000391">
    <property type="entry name" value="Rng_hydr_dOase-bsu"/>
</dbReference>
<name>A0A840CDF1_9RHOB</name>
<dbReference type="PANTHER" id="PTHR41534">
    <property type="entry name" value="BLR3401 PROTEIN"/>
    <property type="match status" value="1"/>
</dbReference>
<evidence type="ECO:0000256" key="2">
    <source>
        <dbReference type="ARBA" id="ARBA00023002"/>
    </source>
</evidence>
<protein>
    <submittedName>
        <fullName evidence="3">Ethylbenzene dioxygenase beta subunit</fullName>
        <ecNumber evidence="3">1.14.12.-</ecNumber>
    </submittedName>
</protein>
<dbReference type="CDD" id="cd00667">
    <property type="entry name" value="ring_hydroxylating_dioxygenases_beta"/>
    <property type="match status" value="1"/>
</dbReference>
<keyword evidence="2 3" id="KW-0560">Oxidoreductase</keyword>
<gene>
    <name evidence="3" type="ORF">GGR17_002702</name>
</gene>
<dbReference type="Gene3D" id="3.10.450.50">
    <property type="match status" value="1"/>
</dbReference>
<dbReference type="EC" id="1.14.12.-" evidence="3"/>
<evidence type="ECO:0000313" key="4">
    <source>
        <dbReference type="Proteomes" id="UP000585681"/>
    </source>
</evidence>
<dbReference type="EMBL" id="JACIEQ010000003">
    <property type="protein sequence ID" value="MBB4022883.1"/>
    <property type="molecule type" value="Genomic_DNA"/>
</dbReference>
<dbReference type="GO" id="GO:0051213">
    <property type="term" value="F:dioxygenase activity"/>
    <property type="evidence" value="ECO:0007669"/>
    <property type="project" value="UniProtKB-KW"/>
</dbReference>
<dbReference type="GO" id="GO:0019380">
    <property type="term" value="P:3-phenylpropionate catabolic process"/>
    <property type="evidence" value="ECO:0007669"/>
    <property type="project" value="TreeGrafter"/>
</dbReference>
<dbReference type="AlphaFoldDB" id="A0A840CDF1"/>
<dbReference type="PANTHER" id="PTHR41534:SF2">
    <property type="entry name" value="3-PHENYLPROPIONATE_CINNAMIC ACID DIOXYGENASE SUBUNIT BETA"/>
    <property type="match status" value="1"/>
</dbReference>
<dbReference type="SUPFAM" id="SSF54427">
    <property type="entry name" value="NTF2-like"/>
    <property type="match status" value="1"/>
</dbReference>
<dbReference type="RefSeq" id="WP_054540009.1">
    <property type="nucleotide sequence ID" value="NZ_JACIEQ010000003.1"/>
</dbReference>
<reference evidence="3" key="1">
    <citation type="submission" date="2020-08" db="EMBL/GenBank/DDBJ databases">
        <title>Genomic Encyclopedia of Type Strains, Phase IV (KMG-IV): sequencing the most valuable type-strain genomes for metagenomic binning, comparative biology and taxonomic classification.</title>
        <authorList>
            <person name="Goeker M."/>
        </authorList>
    </citation>
    <scope>NUCLEOTIDE SEQUENCE [LARGE SCALE GENOMIC DNA]</scope>
    <source>
        <strain evidence="3">DSM 105040</strain>
    </source>
</reference>
<proteinExistence type="inferred from homology"/>
<accession>A0A840CDF1</accession>
<dbReference type="Proteomes" id="UP000585681">
    <property type="component" value="Unassembled WGS sequence"/>
</dbReference>
<keyword evidence="3" id="KW-0223">Dioxygenase</keyword>
<evidence type="ECO:0000313" key="3">
    <source>
        <dbReference type="EMBL" id="MBB4022883.1"/>
    </source>
</evidence>
<comment type="caution">
    <text evidence="3">The sequence shown here is derived from an EMBL/GenBank/DDBJ whole genome shotgun (WGS) entry which is preliminary data.</text>
</comment>
<keyword evidence="4" id="KW-1185">Reference proteome</keyword>